<evidence type="ECO:0000313" key="5">
    <source>
        <dbReference type="Proteomes" id="UP000019487"/>
    </source>
</evidence>
<evidence type="ECO:0000259" key="3">
    <source>
        <dbReference type="Pfam" id="PF00857"/>
    </source>
</evidence>
<dbReference type="PANTHER" id="PTHR43540">
    <property type="entry name" value="PEROXYUREIDOACRYLATE/UREIDOACRYLATE AMIDOHYDROLASE-RELATED"/>
    <property type="match status" value="1"/>
</dbReference>
<comment type="similarity">
    <text evidence="1">Belongs to the isochorismatase family.</text>
</comment>
<sequence length="141" mass="15784">MGFLAGWNHATAIQESQRENKTFEEGSWGVEIYEGLEPDIKGNGDVIFSKHWCSSSFQNTDLDYQLKQRDITHLVFGGLTANTGLESTARYAYELGYHVTMLKDATAGFTTVAKDAATDLIWPLFANEVLTVAEWKKSLKK</sequence>
<gene>
    <name evidence="4" type="ORF">SBOR_7013</name>
</gene>
<protein>
    <recommendedName>
        <fullName evidence="3">Isochorismatase-like domain-containing protein</fullName>
    </recommendedName>
</protein>
<dbReference type="HOGENOM" id="CLU_1968108_0_0_1"/>
<proteinExistence type="inferred from homology"/>
<comment type="caution">
    <text evidence="4">The sequence shown here is derived from an EMBL/GenBank/DDBJ whole genome shotgun (WGS) entry which is preliminary data.</text>
</comment>
<dbReference type="Proteomes" id="UP000019487">
    <property type="component" value="Unassembled WGS sequence"/>
</dbReference>
<dbReference type="STRING" id="1432307.W9C9S0"/>
<evidence type="ECO:0000313" key="4">
    <source>
        <dbReference type="EMBL" id="ESZ92596.1"/>
    </source>
</evidence>
<accession>W9C9S0</accession>
<dbReference type="InterPro" id="IPR050272">
    <property type="entry name" value="Isochorismatase-like_hydrls"/>
</dbReference>
<dbReference type="Pfam" id="PF00857">
    <property type="entry name" value="Isochorismatase"/>
    <property type="match status" value="1"/>
</dbReference>
<dbReference type="InterPro" id="IPR036380">
    <property type="entry name" value="Isochorismatase-like_sf"/>
</dbReference>
<keyword evidence="5" id="KW-1185">Reference proteome</keyword>
<evidence type="ECO:0000256" key="1">
    <source>
        <dbReference type="ARBA" id="ARBA00006336"/>
    </source>
</evidence>
<dbReference type="PANTHER" id="PTHR43540:SF16">
    <property type="entry name" value="ISOCHORISMATASE-LIKE DOMAIN-CONTAINING PROTEIN"/>
    <property type="match status" value="1"/>
</dbReference>
<dbReference type="CDD" id="cd00431">
    <property type="entry name" value="cysteine_hydrolases"/>
    <property type="match status" value="1"/>
</dbReference>
<feature type="domain" description="Isochorismatase-like" evidence="3">
    <location>
        <begin position="11"/>
        <end position="132"/>
    </location>
</feature>
<dbReference type="SUPFAM" id="SSF52499">
    <property type="entry name" value="Isochorismatase-like hydrolases"/>
    <property type="match status" value="1"/>
</dbReference>
<dbReference type="Gene3D" id="3.40.50.850">
    <property type="entry name" value="Isochorismatase-like"/>
    <property type="match status" value="1"/>
</dbReference>
<name>W9C9S0_SCLBF</name>
<dbReference type="OrthoDB" id="167809at2759"/>
<keyword evidence="2" id="KW-0378">Hydrolase</keyword>
<evidence type="ECO:0000256" key="2">
    <source>
        <dbReference type="ARBA" id="ARBA00022801"/>
    </source>
</evidence>
<dbReference type="AlphaFoldDB" id="W9C9S0"/>
<dbReference type="GO" id="GO:0016787">
    <property type="term" value="F:hydrolase activity"/>
    <property type="evidence" value="ECO:0007669"/>
    <property type="project" value="UniProtKB-KW"/>
</dbReference>
<dbReference type="InterPro" id="IPR000868">
    <property type="entry name" value="Isochorismatase-like_dom"/>
</dbReference>
<dbReference type="EMBL" id="AYSA01000375">
    <property type="protein sequence ID" value="ESZ92596.1"/>
    <property type="molecule type" value="Genomic_DNA"/>
</dbReference>
<organism evidence="4 5">
    <name type="scientific">Sclerotinia borealis (strain F-4128)</name>
    <dbReference type="NCBI Taxonomy" id="1432307"/>
    <lineage>
        <taxon>Eukaryota</taxon>
        <taxon>Fungi</taxon>
        <taxon>Dikarya</taxon>
        <taxon>Ascomycota</taxon>
        <taxon>Pezizomycotina</taxon>
        <taxon>Leotiomycetes</taxon>
        <taxon>Helotiales</taxon>
        <taxon>Sclerotiniaceae</taxon>
        <taxon>Sclerotinia</taxon>
    </lineage>
</organism>
<reference evidence="4 5" key="1">
    <citation type="journal article" date="2014" name="Genome Announc.">
        <title>Draft genome sequence of Sclerotinia borealis, a psychrophilic plant pathogenic fungus.</title>
        <authorList>
            <person name="Mardanov A.V."/>
            <person name="Beletsky A.V."/>
            <person name="Kadnikov V.V."/>
            <person name="Ignatov A.N."/>
            <person name="Ravin N.V."/>
        </authorList>
    </citation>
    <scope>NUCLEOTIDE SEQUENCE [LARGE SCALE GENOMIC DNA]</scope>
    <source>
        <strain evidence="5">F-4157</strain>
    </source>
</reference>